<proteinExistence type="inferred from homology"/>
<feature type="compositionally biased region" description="Polar residues" evidence="12">
    <location>
        <begin position="386"/>
        <end position="404"/>
    </location>
</feature>
<evidence type="ECO:0000313" key="19">
    <source>
        <dbReference type="RefSeq" id="XP_034285783.1"/>
    </source>
</evidence>
<gene>
    <name evidence="16 17 18 19 20" type="primary">BACH1</name>
</gene>
<dbReference type="PANTHER" id="PTHR46105:SF1">
    <property type="entry name" value="TRANSCRIPTION REGULATOR PROTEIN BACH1"/>
    <property type="match status" value="1"/>
</dbReference>
<dbReference type="SUPFAM" id="SSF54695">
    <property type="entry name" value="POZ domain"/>
    <property type="match status" value="1"/>
</dbReference>
<dbReference type="GO" id="GO:0005634">
    <property type="term" value="C:nucleus"/>
    <property type="evidence" value="ECO:0007669"/>
    <property type="project" value="UniProtKB-SubCell"/>
</dbReference>
<dbReference type="Gene3D" id="3.30.710.10">
    <property type="entry name" value="Potassium Channel Kv1.1, Chain A"/>
    <property type="match status" value="1"/>
</dbReference>
<keyword evidence="11" id="KW-0175">Coiled coil</keyword>
<dbReference type="GeneID" id="117672716"/>
<dbReference type="RefSeq" id="XP_034285783.1">
    <property type="nucleotide sequence ID" value="XM_034429892.1"/>
</dbReference>
<dbReference type="InterPro" id="IPR004826">
    <property type="entry name" value="bZIP_Maf"/>
</dbReference>
<dbReference type="KEGG" id="pgut:117672716"/>
<feature type="domain" description="BTB" evidence="13">
    <location>
        <begin position="36"/>
        <end position="102"/>
    </location>
</feature>
<evidence type="ECO:0000256" key="4">
    <source>
        <dbReference type="ARBA" id="ARBA00022553"/>
    </source>
</evidence>
<evidence type="ECO:0000313" key="16">
    <source>
        <dbReference type="RefSeq" id="XP_034285551.1"/>
    </source>
</evidence>
<reference evidence="16 17" key="1">
    <citation type="submission" date="2025-04" db="UniProtKB">
        <authorList>
            <consortium name="RefSeq"/>
        </authorList>
    </citation>
    <scope>IDENTIFICATION</scope>
    <source>
        <tissue evidence="16 17">Blood</tissue>
    </source>
</reference>
<evidence type="ECO:0000256" key="12">
    <source>
        <dbReference type="SAM" id="MobiDB-lite"/>
    </source>
</evidence>
<keyword evidence="3" id="KW-0678">Repressor</keyword>
<evidence type="ECO:0000256" key="2">
    <source>
        <dbReference type="ARBA" id="ARBA00008157"/>
    </source>
</evidence>
<evidence type="ECO:0000256" key="8">
    <source>
        <dbReference type="ARBA" id="ARBA00023159"/>
    </source>
</evidence>
<dbReference type="Proteomes" id="UP001652622">
    <property type="component" value="Unplaced"/>
</dbReference>
<dbReference type="InterPro" id="IPR000210">
    <property type="entry name" value="BTB/POZ_dom"/>
</dbReference>
<organism evidence="15 19">
    <name type="scientific">Pantherophis guttatus</name>
    <name type="common">Corn snake</name>
    <name type="synonym">Elaphe guttata</name>
    <dbReference type="NCBI Taxonomy" id="94885"/>
    <lineage>
        <taxon>Eukaryota</taxon>
        <taxon>Metazoa</taxon>
        <taxon>Chordata</taxon>
        <taxon>Craniata</taxon>
        <taxon>Vertebrata</taxon>
        <taxon>Euteleostomi</taxon>
        <taxon>Lepidosauria</taxon>
        <taxon>Squamata</taxon>
        <taxon>Bifurcata</taxon>
        <taxon>Unidentata</taxon>
        <taxon>Episquamata</taxon>
        <taxon>Toxicofera</taxon>
        <taxon>Serpentes</taxon>
        <taxon>Colubroidea</taxon>
        <taxon>Colubridae</taxon>
        <taxon>Colubrinae</taxon>
        <taxon>Pantherophis</taxon>
    </lineage>
</organism>
<dbReference type="Pfam" id="PF03131">
    <property type="entry name" value="bZIP_Maf"/>
    <property type="match status" value="1"/>
</dbReference>
<feature type="domain" description="BZIP" evidence="14">
    <location>
        <begin position="579"/>
        <end position="637"/>
    </location>
</feature>
<dbReference type="CTD" id="571"/>
<name>A0A6P9CMV2_PANGU</name>
<evidence type="ECO:0000256" key="10">
    <source>
        <dbReference type="ARBA" id="ARBA00023242"/>
    </source>
</evidence>
<keyword evidence="8" id="KW-0010">Activator</keyword>
<dbReference type="GO" id="GO:0000978">
    <property type="term" value="F:RNA polymerase II cis-regulatory region sequence-specific DNA binding"/>
    <property type="evidence" value="ECO:0007669"/>
    <property type="project" value="TreeGrafter"/>
</dbReference>
<dbReference type="InterPro" id="IPR011333">
    <property type="entry name" value="SKP1/BTB/POZ_sf"/>
</dbReference>
<keyword evidence="4" id="KW-0597">Phosphoprotein</keyword>
<comment type="subcellular location">
    <subcellularLocation>
        <location evidence="1">Nucleus</location>
    </subcellularLocation>
</comment>
<evidence type="ECO:0000313" key="15">
    <source>
        <dbReference type="Proteomes" id="UP001652622"/>
    </source>
</evidence>
<dbReference type="PROSITE" id="PS00036">
    <property type="entry name" value="BZIP_BASIC"/>
    <property type="match status" value="1"/>
</dbReference>
<evidence type="ECO:0000313" key="17">
    <source>
        <dbReference type="RefSeq" id="XP_034285632.1"/>
    </source>
</evidence>
<evidence type="ECO:0000256" key="6">
    <source>
        <dbReference type="ARBA" id="ARBA00023015"/>
    </source>
</evidence>
<dbReference type="RefSeq" id="XP_034285551.1">
    <property type="nucleotide sequence ID" value="XM_034429660.1"/>
</dbReference>
<dbReference type="InterPro" id="IPR050457">
    <property type="entry name" value="ZnFinger_BTB_dom_contain"/>
</dbReference>
<dbReference type="InterPro" id="IPR008917">
    <property type="entry name" value="TF_DNA-bd_sf"/>
</dbReference>
<dbReference type="PROSITE" id="PS50217">
    <property type="entry name" value="BZIP"/>
    <property type="match status" value="1"/>
</dbReference>
<dbReference type="GO" id="GO:0000981">
    <property type="term" value="F:DNA-binding transcription factor activity, RNA polymerase II-specific"/>
    <property type="evidence" value="ECO:0007669"/>
    <property type="project" value="TreeGrafter"/>
</dbReference>
<evidence type="ECO:0000259" key="14">
    <source>
        <dbReference type="PROSITE" id="PS50217"/>
    </source>
</evidence>
<dbReference type="SMART" id="SM00225">
    <property type="entry name" value="BTB"/>
    <property type="match status" value="1"/>
</dbReference>
<comment type="similarity">
    <text evidence="2">Belongs to the bZIP family. CNC subfamily.</text>
</comment>
<dbReference type="OMA" id="RRSECPW"/>
<evidence type="ECO:0000259" key="13">
    <source>
        <dbReference type="PROSITE" id="PS50097"/>
    </source>
</evidence>
<dbReference type="InterPro" id="IPR004827">
    <property type="entry name" value="bZIP"/>
</dbReference>
<protein>
    <submittedName>
        <fullName evidence="16 17">Transcription regulator protein BACH1</fullName>
    </submittedName>
</protein>
<dbReference type="RefSeq" id="XP_034285872.1">
    <property type="nucleotide sequence ID" value="XM_034429981.1"/>
</dbReference>
<dbReference type="SUPFAM" id="SSF47454">
    <property type="entry name" value="A DNA-binding domain in eukaryotic transcription factors"/>
    <property type="match status" value="1"/>
</dbReference>
<dbReference type="SMART" id="SM00338">
    <property type="entry name" value="BRLZ"/>
    <property type="match status" value="1"/>
</dbReference>
<dbReference type="Gene3D" id="1.10.880.10">
    <property type="entry name" value="Transcription factor, Skn-1-like, DNA-binding domain"/>
    <property type="match status" value="1"/>
</dbReference>
<dbReference type="PANTHER" id="PTHR46105">
    <property type="entry name" value="AGAP004733-PA"/>
    <property type="match status" value="1"/>
</dbReference>
<evidence type="ECO:0000256" key="11">
    <source>
        <dbReference type="SAM" id="Coils"/>
    </source>
</evidence>
<keyword evidence="6" id="KW-0805">Transcription regulation</keyword>
<dbReference type="FunFam" id="1.10.880.10:FF:000002">
    <property type="entry name" value="transcription regulator protein BACH2 isoform X1"/>
    <property type="match status" value="1"/>
</dbReference>
<dbReference type="OrthoDB" id="6365358at2759"/>
<keyword evidence="9" id="KW-0804">Transcription</keyword>
<evidence type="ECO:0000256" key="9">
    <source>
        <dbReference type="ARBA" id="ARBA00023163"/>
    </source>
</evidence>
<dbReference type="PROSITE" id="PS50097">
    <property type="entry name" value="BTB"/>
    <property type="match status" value="1"/>
</dbReference>
<keyword evidence="15" id="KW-1185">Reference proteome</keyword>
<keyword evidence="7" id="KW-0238">DNA-binding</keyword>
<evidence type="ECO:0000256" key="5">
    <source>
        <dbReference type="ARBA" id="ARBA00022843"/>
    </source>
</evidence>
<dbReference type="FunFam" id="3.30.710.10:FF:000033">
    <property type="entry name" value="transcription regulator protein BACH2 isoform X1"/>
    <property type="match status" value="1"/>
</dbReference>
<evidence type="ECO:0000256" key="1">
    <source>
        <dbReference type="ARBA" id="ARBA00004123"/>
    </source>
</evidence>
<evidence type="ECO:0000313" key="20">
    <source>
        <dbReference type="RefSeq" id="XP_034285872.1"/>
    </source>
</evidence>
<dbReference type="AlphaFoldDB" id="A0A6P9CMV2"/>
<evidence type="ECO:0000256" key="3">
    <source>
        <dbReference type="ARBA" id="ARBA00022491"/>
    </source>
</evidence>
<dbReference type="CDD" id="cd14719">
    <property type="entry name" value="bZIP_BACH"/>
    <property type="match status" value="1"/>
</dbReference>
<dbReference type="InterPro" id="IPR043321">
    <property type="entry name" value="bZIP_BACH"/>
</dbReference>
<keyword evidence="10" id="KW-0539">Nucleus</keyword>
<feature type="coiled-coil region" evidence="11">
    <location>
        <begin position="592"/>
        <end position="626"/>
    </location>
</feature>
<dbReference type="Pfam" id="PF00651">
    <property type="entry name" value="BTB"/>
    <property type="match status" value="1"/>
</dbReference>
<evidence type="ECO:0000256" key="7">
    <source>
        <dbReference type="ARBA" id="ARBA00023125"/>
    </source>
</evidence>
<accession>A0A6P9CMV2</accession>
<dbReference type="RefSeq" id="XP_034285632.1">
    <property type="nucleotide sequence ID" value="XM_034429741.1"/>
</dbReference>
<keyword evidence="5" id="KW-0832">Ubl conjugation</keyword>
<feature type="region of interest" description="Disordered" evidence="12">
    <location>
        <begin position="377"/>
        <end position="406"/>
    </location>
</feature>
<sequence length="762" mass="85536">MPLSERNSVVFAYESSVHSTNVLLSLDEQRKEDLFCDVTILVEDQRFRAHRSVLAACSVYFRSRIVGQLESDLVIILPEEVTLKGFEPLLQFAYTSKLILDKDNVAEVCKCAEFLGIHDIEESCFQFLKFKFLDHKSGQQEYRKPKCCKPSCQKQYSKMESVDARDLEIDEEDEIMQNECGKNSQLKAYSTEQNSAVSQLQDSSNRINDPVSEKDQFFKVESLCPKYRKFKKALETDKIPFLEASPPSINEIQVTSGTTIHQAESNITGAIQKTLECTVVHSDAKCEDTQVAMEENGNEDFTNEMAPPVKSAECLAEKTDSHFVHHNSSVATHGFYSASFLNAYDQYCNLTLNGMQSNAVVEKNAIAVGAENCKPISENTVEDPTPKSNLYEQGNVNSTSPSHRSSVEREIAEQLAKGFWSDVYNTDTAYQINLSPALPKEISEQSCSEKKTECPWLGIRITDSPENGPPRTFTTLSSVTCPFISNLSTEGTTEVNSGDCIPEQQPEQCPYSCVINLEEDSETDTEGDSESFSAREQECEVKLPFNPQKIISLSRNDFQSFLKMHKLTPEELDCIHDIRRRSKNRIAAQRCRKRKLDCIQNLETEIEKLQNEKENLLKEKDHILFTLAETKQNLTGLCQQVFKEAALSHEQIQILAKYSASECPLSFLVPEKEQAAPSDISSTVPLCVELSAGLSVISSNDQHSSYQHMKGGYDAGYDQAQELCPVPIRISEKTLCLEQCVQSGSGITDFCQQMTDKCTTDE</sequence>
<evidence type="ECO:0000313" key="18">
    <source>
        <dbReference type="RefSeq" id="XP_034285712.1"/>
    </source>
</evidence>
<dbReference type="RefSeq" id="XP_034285712.1">
    <property type="nucleotide sequence ID" value="XM_034429821.1"/>
</dbReference>